<evidence type="ECO:0000313" key="4">
    <source>
        <dbReference type="Proteomes" id="UP000002009"/>
    </source>
</evidence>
<feature type="region of interest" description="Disordered" evidence="1">
    <location>
        <begin position="298"/>
        <end position="385"/>
    </location>
</feature>
<keyword evidence="2" id="KW-0472">Membrane</keyword>
<gene>
    <name evidence="3" type="ORF">MICPUN_113757</name>
</gene>
<feature type="compositionally biased region" description="Polar residues" evidence="1">
    <location>
        <begin position="157"/>
        <end position="166"/>
    </location>
</feature>
<keyword evidence="2" id="KW-0812">Transmembrane</keyword>
<sequence>MRAAAMRCCASKRSTSTRSEAGAPETPRACPDEGVAAAMPAVKETHLHQSIRVVDSDDEPAGWPGTDPCTSDDGAARTSTSAFAEGCVAVDAREVARSIAAELLTKRAHDRRDVFSVRRSGTDASSAHVSSDDFEFDPEVGTGAESGGDTVTEPDETTSLLESVSCRTHRTASTREFGVNTDGDDERRRRRAVTPATAVLLTACAVAGCTLYALDPMNVAGALAGHSWRARAADADPDLAVESAEPTAKAARTKTATRTKTAVSHRAVSHRREENGGVRHVVPRDLFAKALAKALDERRLSGDAPDDDERATSHRAGASHRATTKERASRSAHGVASRASKRRPDTTREKDAEKTSGSDASVSRLGHVHRATSHRATSHRATSHHRAAARVVGACAANVPARDARRGRFQFEDASCGGTRHHRDRREGCASVGLPPGGDDRSSLDASSTSGCRFCVLHGSAREDDEDGYDGDDDYLPMLDPLAWSVRYEACPRDVCVTRGLRAALCDPD</sequence>
<proteinExistence type="predicted"/>
<dbReference type="EMBL" id="CP001324">
    <property type="protein sequence ID" value="ACO61984.1"/>
    <property type="molecule type" value="Genomic_DNA"/>
</dbReference>
<feature type="compositionally biased region" description="Basic and acidic residues" evidence="1">
    <location>
        <begin position="342"/>
        <end position="356"/>
    </location>
</feature>
<accession>C1E2W4</accession>
<dbReference type="InParanoid" id="C1E2W4"/>
<evidence type="ECO:0000256" key="1">
    <source>
        <dbReference type="SAM" id="MobiDB-lite"/>
    </source>
</evidence>
<reference evidence="3 4" key="1">
    <citation type="journal article" date="2009" name="Science">
        <title>Green evolution and dynamic adaptations revealed by genomes of the marine picoeukaryotes Micromonas.</title>
        <authorList>
            <person name="Worden A.Z."/>
            <person name="Lee J.H."/>
            <person name="Mock T."/>
            <person name="Rouze P."/>
            <person name="Simmons M.P."/>
            <person name="Aerts A.L."/>
            <person name="Allen A.E."/>
            <person name="Cuvelier M.L."/>
            <person name="Derelle E."/>
            <person name="Everett M.V."/>
            <person name="Foulon E."/>
            <person name="Grimwood J."/>
            <person name="Gundlach H."/>
            <person name="Henrissat B."/>
            <person name="Napoli C."/>
            <person name="McDonald S.M."/>
            <person name="Parker M.S."/>
            <person name="Rombauts S."/>
            <person name="Salamov A."/>
            <person name="Von Dassow P."/>
            <person name="Badger J.H."/>
            <person name="Coutinho P.M."/>
            <person name="Demir E."/>
            <person name="Dubchak I."/>
            <person name="Gentemann C."/>
            <person name="Eikrem W."/>
            <person name="Gready J.E."/>
            <person name="John U."/>
            <person name="Lanier W."/>
            <person name="Lindquist E.A."/>
            <person name="Lucas S."/>
            <person name="Mayer K.F."/>
            <person name="Moreau H."/>
            <person name="Not F."/>
            <person name="Otillar R."/>
            <person name="Panaud O."/>
            <person name="Pangilinan J."/>
            <person name="Paulsen I."/>
            <person name="Piegu B."/>
            <person name="Poliakov A."/>
            <person name="Robbens S."/>
            <person name="Schmutz J."/>
            <person name="Toulza E."/>
            <person name="Wyss T."/>
            <person name="Zelensky A."/>
            <person name="Zhou K."/>
            <person name="Armbrust E.V."/>
            <person name="Bhattacharya D."/>
            <person name="Goodenough U.W."/>
            <person name="Van de Peer Y."/>
            <person name="Grigoriev I.V."/>
        </authorList>
    </citation>
    <scope>NUCLEOTIDE SEQUENCE [LARGE SCALE GENOMIC DNA]</scope>
    <source>
        <strain evidence="4">RCC299 / NOUM17</strain>
    </source>
</reference>
<protein>
    <submittedName>
        <fullName evidence="3">Uncharacterized protein</fullName>
    </submittedName>
</protein>
<dbReference type="AlphaFoldDB" id="C1E2W4"/>
<feature type="region of interest" description="Disordered" evidence="1">
    <location>
        <begin position="1"/>
        <end position="32"/>
    </location>
</feature>
<feature type="region of interest" description="Disordered" evidence="1">
    <location>
        <begin position="118"/>
        <end position="166"/>
    </location>
</feature>
<dbReference type="GeneID" id="8242347"/>
<dbReference type="Proteomes" id="UP000002009">
    <property type="component" value="Chromosome 3"/>
</dbReference>
<name>C1E2W4_MICCC</name>
<feature type="compositionally biased region" description="Basic residues" evidence="1">
    <location>
        <begin position="366"/>
        <end position="385"/>
    </location>
</feature>
<feature type="transmembrane region" description="Helical" evidence="2">
    <location>
        <begin position="196"/>
        <end position="214"/>
    </location>
</feature>
<feature type="region of interest" description="Disordered" evidence="1">
    <location>
        <begin position="416"/>
        <end position="445"/>
    </location>
</feature>
<keyword evidence="2" id="KW-1133">Transmembrane helix</keyword>
<feature type="compositionally biased region" description="Basic and acidic residues" evidence="1">
    <location>
        <begin position="270"/>
        <end position="281"/>
    </location>
</feature>
<feature type="region of interest" description="Disordered" evidence="1">
    <location>
        <begin position="52"/>
        <end position="77"/>
    </location>
</feature>
<dbReference type="KEGG" id="mis:MICPUN_113757"/>
<dbReference type="RefSeq" id="XP_002500726.1">
    <property type="nucleotide sequence ID" value="XM_002500680.1"/>
</dbReference>
<evidence type="ECO:0000313" key="3">
    <source>
        <dbReference type="EMBL" id="ACO61984.1"/>
    </source>
</evidence>
<keyword evidence="4" id="KW-1185">Reference proteome</keyword>
<feature type="region of interest" description="Disordered" evidence="1">
    <location>
        <begin position="245"/>
        <end position="281"/>
    </location>
</feature>
<organism evidence="3 4">
    <name type="scientific">Micromonas commoda (strain RCC299 / NOUM17 / CCMP2709)</name>
    <name type="common">Picoplanktonic green alga</name>
    <dbReference type="NCBI Taxonomy" id="296587"/>
    <lineage>
        <taxon>Eukaryota</taxon>
        <taxon>Viridiplantae</taxon>
        <taxon>Chlorophyta</taxon>
        <taxon>Mamiellophyceae</taxon>
        <taxon>Mamiellales</taxon>
        <taxon>Mamiellaceae</taxon>
        <taxon>Micromonas</taxon>
    </lineage>
</organism>
<evidence type="ECO:0000256" key="2">
    <source>
        <dbReference type="SAM" id="Phobius"/>
    </source>
</evidence>